<dbReference type="InterPro" id="IPR029001">
    <property type="entry name" value="ITPase-like_fam"/>
</dbReference>
<dbReference type="EMBL" id="JARRAG010000001">
    <property type="protein sequence ID" value="MDG3003985.1"/>
    <property type="molecule type" value="Genomic_DNA"/>
</dbReference>
<feature type="binding site" evidence="7">
    <location>
        <position position="85"/>
    </location>
    <ligand>
        <name>substrate</name>
    </ligand>
</feature>
<keyword evidence="3 7" id="KW-0547">Nucleotide-binding</keyword>
<keyword evidence="5 7" id="KW-0460">Magnesium</keyword>
<dbReference type="RefSeq" id="WP_277860329.1">
    <property type="nucleotide sequence ID" value="NZ_JARRAG010000001.1"/>
</dbReference>
<dbReference type="InterPro" id="IPR002637">
    <property type="entry name" value="RdgB/HAM1"/>
</dbReference>
<feature type="active site" description="Proton acceptor" evidence="7">
    <location>
        <position position="84"/>
    </location>
</feature>
<sequence>MSASPSPIRLVLGSRNRKKCQEMAELIAPPWERRPWMDLVAVESIAAYPDVPEVVEDADTFAGNARKKASETALALGAWVLADDSGLAVDALDGAPGVYSARYAGEPCDDAANCRKLLEALASTPDDRRGAAFRCALAVADPEGRIRLEAEGSVRGRIIRELRGPGGFGYDPMFLIPEYHKTFGELSALVKHQLSHRSRAFAHLTPGLEKLVLATIEG</sequence>
<comment type="caution">
    <text evidence="9">The sequence shown here is derived from an EMBL/GenBank/DDBJ whole genome shotgun (WGS) entry which is preliminary data.</text>
</comment>
<dbReference type="HAMAP" id="MF_01405">
    <property type="entry name" value="Non_canon_purine_NTPase"/>
    <property type="match status" value="1"/>
</dbReference>
<evidence type="ECO:0000313" key="9">
    <source>
        <dbReference type="EMBL" id="MDG3003985.1"/>
    </source>
</evidence>
<comment type="cofactor">
    <cofactor evidence="7">
        <name>Mg(2+)</name>
        <dbReference type="ChEBI" id="CHEBI:18420"/>
    </cofactor>
    <text evidence="7">Binds 1 Mg(2+) ion per subunit.</text>
</comment>
<evidence type="ECO:0000256" key="1">
    <source>
        <dbReference type="ARBA" id="ARBA00008023"/>
    </source>
</evidence>
<evidence type="ECO:0000256" key="5">
    <source>
        <dbReference type="ARBA" id="ARBA00022842"/>
    </source>
</evidence>
<dbReference type="CDD" id="cd00515">
    <property type="entry name" value="HAM1"/>
    <property type="match status" value="1"/>
</dbReference>
<proteinExistence type="inferred from homology"/>
<evidence type="ECO:0000256" key="8">
    <source>
        <dbReference type="RuleBase" id="RU003781"/>
    </source>
</evidence>
<dbReference type="InterPro" id="IPR020922">
    <property type="entry name" value="dITP/XTP_pyrophosphatase"/>
</dbReference>
<evidence type="ECO:0000256" key="6">
    <source>
        <dbReference type="ARBA" id="ARBA00023080"/>
    </source>
</evidence>
<feature type="binding site" evidence="7">
    <location>
        <position position="191"/>
    </location>
    <ligand>
        <name>substrate</name>
    </ligand>
</feature>
<dbReference type="PANTHER" id="PTHR11067:SF9">
    <property type="entry name" value="INOSINE TRIPHOSPHATE PYROPHOSPHATASE"/>
    <property type="match status" value="1"/>
</dbReference>
<evidence type="ECO:0000256" key="7">
    <source>
        <dbReference type="HAMAP-Rule" id="MF_01405"/>
    </source>
</evidence>
<feature type="binding site" evidence="7">
    <location>
        <begin position="14"/>
        <end position="19"/>
    </location>
    <ligand>
        <name>substrate</name>
    </ligand>
</feature>
<organism evidence="9 10">
    <name type="scientific">Paludisphaera mucosa</name>
    <dbReference type="NCBI Taxonomy" id="3030827"/>
    <lineage>
        <taxon>Bacteria</taxon>
        <taxon>Pseudomonadati</taxon>
        <taxon>Planctomycetota</taxon>
        <taxon>Planctomycetia</taxon>
        <taxon>Isosphaerales</taxon>
        <taxon>Isosphaeraceae</taxon>
        <taxon>Paludisphaera</taxon>
    </lineage>
</organism>
<evidence type="ECO:0000313" key="10">
    <source>
        <dbReference type="Proteomes" id="UP001216907"/>
    </source>
</evidence>
<feature type="binding site" evidence="7">
    <location>
        <begin position="168"/>
        <end position="171"/>
    </location>
    <ligand>
        <name>substrate</name>
    </ligand>
</feature>
<evidence type="ECO:0000256" key="3">
    <source>
        <dbReference type="ARBA" id="ARBA00022741"/>
    </source>
</evidence>
<evidence type="ECO:0000256" key="2">
    <source>
        <dbReference type="ARBA" id="ARBA00022723"/>
    </source>
</evidence>
<dbReference type="Pfam" id="PF01725">
    <property type="entry name" value="Ham1p_like"/>
    <property type="match status" value="1"/>
</dbReference>
<comment type="catalytic activity">
    <reaction evidence="7">
        <text>ITP + H2O = IMP + diphosphate + H(+)</text>
        <dbReference type="Rhea" id="RHEA:29399"/>
        <dbReference type="ChEBI" id="CHEBI:15377"/>
        <dbReference type="ChEBI" id="CHEBI:15378"/>
        <dbReference type="ChEBI" id="CHEBI:33019"/>
        <dbReference type="ChEBI" id="CHEBI:58053"/>
        <dbReference type="ChEBI" id="CHEBI:61402"/>
        <dbReference type="EC" id="3.6.1.66"/>
    </reaction>
</comment>
<comment type="caution">
    <text evidence="7">Lacks conserved residue(s) required for the propagation of feature annotation.</text>
</comment>
<feature type="binding site" evidence="7">
    <location>
        <begin position="196"/>
        <end position="197"/>
    </location>
    <ligand>
        <name>substrate</name>
    </ligand>
</feature>
<protein>
    <recommendedName>
        <fullName evidence="7">dITP/XTP pyrophosphatase</fullName>
        <ecNumber evidence="7">3.6.1.66</ecNumber>
    </recommendedName>
    <alternativeName>
        <fullName evidence="7">Non-canonical purine NTP pyrophosphatase</fullName>
    </alternativeName>
    <alternativeName>
        <fullName evidence="7">Non-standard purine NTP pyrophosphatase</fullName>
    </alternativeName>
    <alternativeName>
        <fullName evidence="7">Nucleoside-triphosphate diphosphatase</fullName>
    </alternativeName>
    <alternativeName>
        <fullName evidence="7">Nucleoside-triphosphate pyrophosphatase</fullName>
        <shortName evidence="7">NTPase</shortName>
    </alternativeName>
</protein>
<keyword evidence="10" id="KW-1185">Reference proteome</keyword>
<feature type="binding site" evidence="7">
    <location>
        <position position="84"/>
    </location>
    <ligand>
        <name>Mg(2+)</name>
        <dbReference type="ChEBI" id="CHEBI:18420"/>
    </ligand>
</feature>
<dbReference type="PANTHER" id="PTHR11067">
    <property type="entry name" value="INOSINE TRIPHOSPHATE PYROPHOSPHATASE/HAM1 PROTEIN"/>
    <property type="match status" value="1"/>
</dbReference>
<keyword evidence="4 7" id="KW-0378">Hydrolase</keyword>
<dbReference type="NCBIfam" id="TIGR00042">
    <property type="entry name" value="RdgB/HAM1 family non-canonical purine NTP pyrophosphatase"/>
    <property type="match status" value="1"/>
</dbReference>
<dbReference type="EC" id="3.6.1.66" evidence="7"/>
<reference evidence="9 10" key="1">
    <citation type="submission" date="2023-03" db="EMBL/GenBank/DDBJ databases">
        <title>Paludisphaera mucosa sp. nov. a novel planctomycete from northern fen.</title>
        <authorList>
            <person name="Ivanova A."/>
        </authorList>
    </citation>
    <scope>NUCLEOTIDE SEQUENCE [LARGE SCALE GENOMIC DNA]</scope>
    <source>
        <strain evidence="9 10">Pla2</strain>
    </source>
</reference>
<dbReference type="SUPFAM" id="SSF52972">
    <property type="entry name" value="ITPase-like"/>
    <property type="match status" value="1"/>
</dbReference>
<comment type="function">
    <text evidence="7">Pyrophosphatase that catalyzes the hydrolysis of nucleoside triphosphates to their monophosphate derivatives, with a high preference for the non-canonical purine nucleotides XTP (xanthosine triphosphate), dITP (deoxyinosine triphosphate) and ITP. Seems to function as a house-cleaning enzyme that removes non-canonical purine nucleotides from the nucleotide pool, thus preventing their incorporation into DNA/RNA and avoiding chromosomal lesions.</text>
</comment>
<keyword evidence="6 7" id="KW-0546">Nucleotide metabolism</keyword>
<dbReference type="Gene3D" id="3.90.950.10">
    <property type="match status" value="1"/>
</dbReference>
<keyword evidence="2 7" id="KW-0479">Metal-binding</keyword>
<comment type="catalytic activity">
    <reaction evidence="7">
        <text>XTP + H2O = XMP + diphosphate + H(+)</text>
        <dbReference type="Rhea" id="RHEA:28610"/>
        <dbReference type="ChEBI" id="CHEBI:15377"/>
        <dbReference type="ChEBI" id="CHEBI:15378"/>
        <dbReference type="ChEBI" id="CHEBI:33019"/>
        <dbReference type="ChEBI" id="CHEBI:57464"/>
        <dbReference type="ChEBI" id="CHEBI:61314"/>
        <dbReference type="EC" id="3.6.1.66"/>
    </reaction>
</comment>
<comment type="catalytic activity">
    <reaction evidence="7">
        <text>dITP + H2O = dIMP + diphosphate + H(+)</text>
        <dbReference type="Rhea" id="RHEA:28342"/>
        <dbReference type="ChEBI" id="CHEBI:15377"/>
        <dbReference type="ChEBI" id="CHEBI:15378"/>
        <dbReference type="ChEBI" id="CHEBI:33019"/>
        <dbReference type="ChEBI" id="CHEBI:61194"/>
        <dbReference type="ChEBI" id="CHEBI:61382"/>
        <dbReference type="EC" id="3.6.1.66"/>
    </reaction>
</comment>
<accession>A0ABT6F9D4</accession>
<name>A0ABT6F9D4_9BACT</name>
<dbReference type="Proteomes" id="UP001216907">
    <property type="component" value="Unassembled WGS sequence"/>
</dbReference>
<comment type="similarity">
    <text evidence="1 7 8">Belongs to the HAM1 NTPase family.</text>
</comment>
<gene>
    <name evidence="9" type="primary">rdgB</name>
    <name evidence="9" type="ORF">PZE19_09390</name>
</gene>
<comment type="subunit">
    <text evidence="7">Homodimer.</text>
</comment>
<evidence type="ECO:0000256" key="4">
    <source>
        <dbReference type="ARBA" id="ARBA00022801"/>
    </source>
</evidence>